<evidence type="ECO:0000259" key="1">
    <source>
        <dbReference type="PROSITE" id="PS50994"/>
    </source>
</evidence>
<organism evidence="2 3">
    <name type="scientific">Candidatus Neptunichlamydia vexilliferae</name>
    <dbReference type="NCBI Taxonomy" id="1651774"/>
    <lineage>
        <taxon>Bacteria</taxon>
        <taxon>Pseudomonadati</taxon>
        <taxon>Chlamydiota</taxon>
        <taxon>Chlamydiia</taxon>
        <taxon>Parachlamydiales</taxon>
        <taxon>Simkaniaceae</taxon>
        <taxon>Candidatus Neptunichlamydia</taxon>
    </lineage>
</organism>
<evidence type="ECO:0000313" key="3">
    <source>
        <dbReference type="Proteomes" id="UP001194714"/>
    </source>
</evidence>
<dbReference type="EMBL" id="JAAEJV010000125">
    <property type="protein sequence ID" value="MBF5060289.1"/>
    <property type="molecule type" value="Genomic_DNA"/>
</dbReference>
<dbReference type="Proteomes" id="UP001194714">
    <property type="component" value="Unassembled WGS sequence"/>
</dbReference>
<comment type="caution">
    <text evidence="2">The sequence shown here is derived from an EMBL/GenBank/DDBJ whole genome shotgun (WGS) entry which is preliminary data.</text>
</comment>
<dbReference type="InterPro" id="IPR050900">
    <property type="entry name" value="Transposase_IS3/IS150/IS904"/>
</dbReference>
<evidence type="ECO:0000313" key="2">
    <source>
        <dbReference type="EMBL" id="MBF5060289.1"/>
    </source>
</evidence>
<dbReference type="Gene3D" id="3.30.420.10">
    <property type="entry name" value="Ribonuclease H-like superfamily/Ribonuclease H"/>
    <property type="match status" value="1"/>
</dbReference>
<dbReference type="RefSeq" id="WP_194848593.1">
    <property type="nucleotide sequence ID" value="NZ_JAAEJV010000125.1"/>
</dbReference>
<dbReference type="Pfam" id="PF00665">
    <property type="entry name" value="rve"/>
    <property type="match status" value="1"/>
</dbReference>
<gene>
    <name evidence="2" type="ORF">NEPTK9_001823</name>
</gene>
<dbReference type="SUPFAM" id="SSF53098">
    <property type="entry name" value="Ribonuclease H-like"/>
    <property type="match status" value="1"/>
</dbReference>
<dbReference type="InterPro" id="IPR012337">
    <property type="entry name" value="RNaseH-like_sf"/>
</dbReference>
<name>A0ABS0B1L9_9BACT</name>
<proteinExistence type="predicted"/>
<feature type="domain" description="Integrase catalytic" evidence="1">
    <location>
        <begin position="30"/>
        <end position="189"/>
    </location>
</feature>
<reference evidence="2 3" key="1">
    <citation type="submission" date="2020-01" db="EMBL/GenBank/DDBJ databases">
        <title>Draft genome sequence of Cand. Neptunochlamydia vexilliferae K9.</title>
        <authorList>
            <person name="Schulz F."/>
            <person name="Koestlbacher S."/>
            <person name="Wascher F."/>
            <person name="Pizzetti I."/>
            <person name="Horn M."/>
        </authorList>
    </citation>
    <scope>NUCLEOTIDE SEQUENCE [LARGE SCALE GENOMIC DNA]</scope>
    <source>
        <strain evidence="2 3">K9</strain>
    </source>
</reference>
<dbReference type="InterPro" id="IPR001584">
    <property type="entry name" value="Integrase_cat-core"/>
</dbReference>
<dbReference type="InterPro" id="IPR048020">
    <property type="entry name" value="Transpos_IS3"/>
</dbReference>
<dbReference type="InterPro" id="IPR036397">
    <property type="entry name" value="RNaseH_sf"/>
</dbReference>
<dbReference type="PANTHER" id="PTHR46889">
    <property type="entry name" value="TRANSPOSASE INSF FOR INSERTION SEQUENCE IS3B-RELATED"/>
    <property type="match status" value="1"/>
</dbReference>
<dbReference type="PANTHER" id="PTHR46889:SF4">
    <property type="entry name" value="TRANSPOSASE INSO FOR INSERTION SEQUENCE ELEMENT IS911B-RELATED"/>
    <property type="match status" value="1"/>
</dbReference>
<accession>A0ABS0B1L9</accession>
<dbReference type="PROSITE" id="PS50994">
    <property type="entry name" value="INTEGRASE"/>
    <property type="match status" value="1"/>
</dbReference>
<keyword evidence="3" id="KW-1185">Reference proteome</keyword>
<dbReference type="NCBIfam" id="NF033516">
    <property type="entry name" value="transpos_IS3"/>
    <property type="match status" value="1"/>
</dbReference>
<sequence>MGLEAIYPKPKLSKSNKEHKKYLYLMKGLKIDYPDQAWAADISYLPMDQGFGYLFVIMDWYSRYVIEWERSNMLDTDFCMGALERSLKRGPPGIFNTDQGVQFTSCCFVERLEREKIRISMDGKGRYLDNIFVERLWRSVKYEDVYPKGYGTLKEAREGLDRYFKFYNEERRHQGLGYRRPADVYYKKNVTSKSGGGAPPPIGGGTAFKESYDSFSTGSKAANKRTRKGKKHLVLEQEIYKLKFCRFWS</sequence>
<protein>
    <recommendedName>
        <fullName evidence="1">Integrase catalytic domain-containing protein</fullName>
    </recommendedName>
</protein>